<dbReference type="Proteomes" id="UP001341840">
    <property type="component" value="Unassembled WGS sequence"/>
</dbReference>
<evidence type="ECO:0000313" key="3">
    <source>
        <dbReference type="Proteomes" id="UP001341840"/>
    </source>
</evidence>
<evidence type="ECO:0000256" key="1">
    <source>
        <dbReference type="SAM" id="MobiDB-lite"/>
    </source>
</evidence>
<organism evidence="2 3">
    <name type="scientific">Stylosanthes scabra</name>
    <dbReference type="NCBI Taxonomy" id="79078"/>
    <lineage>
        <taxon>Eukaryota</taxon>
        <taxon>Viridiplantae</taxon>
        <taxon>Streptophyta</taxon>
        <taxon>Embryophyta</taxon>
        <taxon>Tracheophyta</taxon>
        <taxon>Spermatophyta</taxon>
        <taxon>Magnoliopsida</taxon>
        <taxon>eudicotyledons</taxon>
        <taxon>Gunneridae</taxon>
        <taxon>Pentapetalae</taxon>
        <taxon>rosids</taxon>
        <taxon>fabids</taxon>
        <taxon>Fabales</taxon>
        <taxon>Fabaceae</taxon>
        <taxon>Papilionoideae</taxon>
        <taxon>50 kb inversion clade</taxon>
        <taxon>dalbergioids sensu lato</taxon>
        <taxon>Dalbergieae</taxon>
        <taxon>Pterocarpus clade</taxon>
        <taxon>Stylosanthes</taxon>
    </lineage>
</organism>
<comment type="caution">
    <text evidence="2">The sequence shown here is derived from an EMBL/GenBank/DDBJ whole genome shotgun (WGS) entry which is preliminary data.</text>
</comment>
<feature type="compositionally biased region" description="Polar residues" evidence="1">
    <location>
        <begin position="16"/>
        <end position="35"/>
    </location>
</feature>
<proteinExistence type="predicted"/>
<gene>
    <name evidence="2" type="ORF">PIB30_029946</name>
</gene>
<evidence type="ECO:0000313" key="2">
    <source>
        <dbReference type="EMBL" id="MED6170343.1"/>
    </source>
</evidence>
<name>A0ABU6VEH8_9FABA</name>
<feature type="region of interest" description="Disordered" evidence="1">
    <location>
        <begin position="1"/>
        <end position="78"/>
    </location>
</feature>
<sequence>MLKASNSANPDPKNPVFTNITNPNLNSNKIQSQFQHQEDEDDSDARSIYLGSDDRSATVVVHRPPPEPPDLNSVAVGKGEPTSTLVLATTTLHRSEDVKDAETGVHSGAEDGAVAKGNVDSAKAEQFSHFLEDDDVADLNYSGGAGDGARASAEVSAFVRRKWTFKMAEGEQRQ</sequence>
<reference evidence="2 3" key="1">
    <citation type="journal article" date="2023" name="Plants (Basel)">
        <title>Bridging the Gap: Combining Genomics and Transcriptomics Approaches to Understand Stylosanthes scabra, an Orphan Legume from the Brazilian Caatinga.</title>
        <authorList>
            <person name="Ferreira-Neto J.R.C."/>
            <person name="da Silva M.D."/>
            <person name="Binneck E."/>
            <person name="de Melo N.F."/>
            <person name="da Silva R.H."/>
            <person name="de Melo A.L.T.M."/>
            <person name="Pandolfi V."/>
            <person name="Bustamante F.O."/>
            <person name="Brasileiro-Vidal A.C."/>
            <person name="Benko-Iseppon A.M."/>
        </authorList>
    </citation>
    <scope>NUCLEOTIDE SEQUENCE [LARGE SCALE GENOMIC DNA]</scope>
    <source>
        <tissue evidence="2">Leaves</tissue>
    </source>
</reference>
<keyword evidence="3" id="KW-1185">Reference proteome</keyword>
<protein>
    <submittedName>
        <fullName evidence="2">Uncharacterized protein</fullName>
    </submittedName>
</protein>
<dbReference type="EMBL" id="JASCZI010151158">
    <property type="protein sequence ID" value="MED6170343.1"/>
    <property type="molecule type" value="Genomic_DNA"/>
</dbReference>
<accession>A0ABU6VEH8</accession>